<reference evidence="2" key="1">
    <citation type="submission" date="2023-03" db="EMBL/GenBank/DDBJ databases">
        <authorList>
            <person name="Steffen K."/>
            <person name="Cardenas P."/>
        </authorList>
    </citation>
    <scope>NUCLEOTIDE SEQUENCE</scope>
</reference>
<protein>
    <submittedName>
        <fullName evidence="2">Uncharacterized protein</fullName>
    </submittedName>
</protein>
<keyword evidence="3" id="KW-1185">Reference proteome</keyword>
<name>A0AA35RF63_GEOBA</name>
<gene>
    <name evidence="2" type="ORF">GBAR_LOCUS6550</name>
</gene>
<dbReference type="AlphaFoldDB" id="A0AA35RF63"/>
<evidence type="ECO:0000313" key="3">
    <source>
        <dbReference type="Proteomes" id="UP001174909"/>
    </source>
</evidence>
<organism evidence="2 3">
    <name type="scientific">Geodia barretti</name>
    <name type="common">Barrett's horny sponge</name>
    <dbReference type="NCBI Taxonomy" id="519541"/>
    <lineage>
        <taxon>Eukaryota</taxon>
        <taxon>Metazoa</taxon>
        <taxon>Porifera</taxon>
        <taxon>Demospongiae</taxon>
        <taxon>Heteroscleromorpha</taxon>
        <taxon>Tetractinellida</taxon>
        <taxon>Astrophorina</taxon>
        <taxon>Geodiidae</taxon>
        <taxon>Geodia</taxon>
    </lineage>
</organism>
<dbReference type="EMBL" id="CASHTH010000993">
    <property type="protein sequence ID" value="CAI8009817.1"/>
    <property type="molecule type" value="Genomic_DNA"/>
</dbReference>
<feature type="non-terminal residue" evidence="2">
    <location>
        <position position="45"/>
    </location>
</feature>
<dbReference type="Proteomes" id="UP001174909">
    <property type="component" value="Unassembled WGS sequence"/>
</dbReference>
<evidence type="ECO:0000313" key="2">
    <source>
        <dbReference type="EMBL" id="CAI8009817.1"/>
    </source>
</evidence>
<proteinExistence type="predicted"/>
<sequence>MSELKNRRQNCVIILSYANSYCAILPLILLASFAAFRSLPPKKPA</sequence>
<comment type="caution">
    <text evidence="2">The sequence shown here is derived from an EMBL/GenBank/DDBJ whole genome shotgun (WGS) entry which is preliminary data.</text>
</comment>
<keyword evidence="1" id="KW-0812">Transmembrane</keyword>
<feature type="transmembrane region" description="Helical" evidence="1">
    <location>
        <begin position="12"/>
        <end position="36"/>
    </location>
</feature>
<keyword evidence="1" id="KW-0472">Membrane</keyword>
<evidence type="ECO:0000256" key="1">
    <source>
        <dbReference type="SAM" id="Phobius"/>
    </source>
</evidence>
<keyword evidence="1" id="KW-1133">Transmembrane helix</keyword>
<accession>A0AA35RF63</accession>